<dbReference type="InterPro" id="IPR000210">
    <property type="entry name" value="BTB/POZ_dom"/>
</dbReference>
<sequence>MLQQVNFVRTVQLAERSKMLIKVSDSIEFTVKRLVNTHTIHNIKGDFVITKITETYDNGERHDLNYNKSSPLFTASDRGRSETKTLTFYVTAMVEMPEETEPNSNELHGSPQESSVDENRPESIIPSPSSSKATTLLHKLATNNQFADVCFIFSDLKKIHSYRNILAASSDIFLKLFEESTEFPIEINADDFDGETIQYALNFLYDKSDSIIGKEMKVFKFAVKFGIRDLIDECRSIFEDSVDSTNVCEFIQIAYSNNFDELKQKCLKILAKKKEEIDRTKFDELPQNIVVDAFSFRL</sequence>
<dbReference type="SMART" id="SM00225">
    <property type="entry name" value="BTB"/>
    <property type="match status" value="1"/>
</dbReference>
<dbReference type="InterPro" id="IPR042846">
    <property type="entry name" value="BTBD19"/>
</dbReference>
<dbReference type="Proteomes" id="UP000887578">
    <property type="component" value="Unplaced"/>
</dbReference>
<dbReference type="PANTHER" id="PTHR46965">
    <property type="entry name" value="BTB/POZ DOMAIN-CONTAINING PROTEIN 19"/>
    <property type="match status" value="1"/>
</dbReference>
<dbReference type="PROSITE" id="PS50097">
    <property type="entry name" value="BTB"/>
    <property type="match status" value="1"/>
</dbReference>
<evidence type="ECO:0000313" key="4">
    <source>
        <dbReference type="WBParaSite" id="PDA_v2.g10942.t1"/>
    </source>
</evidence>
<evidence type="ECO:0000256" key="1">
    <source>
        <dbReference type="SAM" id="MobiDB-lite"/>
    </source>
</evidence>
<dbReference type="Pfam" id="PF00651">
    <property type="entry name" value="BTB"/>
    <property type="match status" value="1"/>
</dbReference>
<dbReference type="Gene3D" id="3.30.710.10">
    <property type="entry name" value="Potassium Channel Kv1.1, Chain A"/>
    <property type="match status" value="1"/>
</dbReference>
<dbReference type="SUPFAM" id="SSF54695">
    <property type="entry name" value="POZ domain"/>
    <property type="match status" value="1"/>
</dbReference>
<evidence type="ECO:0000259" key="2">
    <source>
        <dbReference type="PROSITE" id="PS50097"/>
    </source>
</evidence>
<feature type="compositionally biased region" description="Polar residues" evidence="1">
    <location>
        <begin position="102"/>
        <end position="114"/>
    </location>
</feature>
<feature type="domain" description="BTB" evidence="2">
    <location>
        <begin position="147"/>
        <end position="213"/>
    </location>
</feature>
<feature type="region of interest" description="Disordered" evidence="1">
    <location>
        <begin position="98"/>
        <end position="130"/>
    </location>
</feature>
<dbReference type="CDD" id="cd18186">
    <property type="entry name" value="BTB_POZ_ZBTB_KLHL-like"/>
    <property type="match status" value="1"/>
</dbReference>
<evidence type="ECO:0000313" key="3">
    <source>
        <dbReference type="Proteomes" id="UP000887578"/>
    </source>
</evidence>
<name>A0A914NZQ0_9BILA</name>
<protein>
    <submittedName>
        <fullName evidence="4">BTB domain-containing protein</fullName>
    </submittedName>
</protein>
<organism evidence="3 4">
    <name type="scientific">Panagrolaimus davidi</name>
    <dbReference type="NCBI Taxonomy" id="227884"/>
    <lineage>
        <taxon>Eukaryota</taxon>
        <taxon>Metazoa</taxon>
        <taxon>Ecdysozoa</taxon>
        <taxon>Nematoda</taxon>
        <taxon>Chromadorea</taxon>
        <taxon>Rhabditida</taxon>
        <taxon>Tylenchina</taxon>
        <taxon>Panagrolaimomorpha</taxon>
        <taxon>Panagrolaimoidea</taxon>
        <taxon>Panagrolaimidae</taxon>
        <taxon>Panagrolaimus</taxon>
    </lineage>
</organism>
<reference evidence="4" key="1">
    <citation type="submission" date="2022-11" db="UniProtKB">
        <authorList>
            <consortium name="WormBaseParasite"/>
        </authorList>
    </citation>
    <scope>IDENTIFICATION</scope>
</reference>
<proteinExistence type="predicted"/>
<dbReference type="AlphaFoldDB" id="A0A914NZQ0"/>
<dbReference type="PANTHER" id="PTHR46965:SF1">
    <property type="entry name" value="BTB_POZ DOMAIN-CONTAINING PROTEIN 19"/>
    <property type="match status" value="1"/>
</dbReference>
<keyword evidence="3" id="KW-1185">Reference proteome</keyword>
<dbReference type="InterPro" id="IPR011333">
    <property type="entry name" value="SKP1/BTB/POZ_sf"/>
</dbReference>
<accession>A0A914NZQ0</accession>
<dbReference type="WBParaSite" id="PDA_v2.g10942.t1">
    <property type="protein sequence ID" value="PDA_v2.g10942.t1"/>
    <property type="gene ID" value="PDA_v2.g10942"/>
</dbReference>